<sequence>VIYYEHAQHQHHYEHEEEPGWGPPWSRSIEPEEAEADLEDNINTPYRAHQKKAVVYPTRPLLTLS</sequence>
<feature type="region of interest" description="Disordered" evidence="1">
    <location>
        <begin position="8"/>
        <end position="28"/>
    </location>
</feature>
<evidence type="ECO:0000313" key="2">
    <source>
        <dbReference type="EMBL" id="CAH2226875.1"/>
    </source>
</evidence>
<dbReference type="EMBL" id="CAKXAJ010022167">
    <property type="protein sequence ID" value="CAH2226875.1"/>
    <property type="molecule type" value="Genomic_DNA"/>
</dbReference>
<name>A0A8S4R239_9NEOP</name>
<evidence type="ECO:0000256" key="1">
    <source>
        <dbReference type="SAM" id="MobiDB-lite"/>
    </source>
</evidence>
<dbReference type="Proteomes" id="UP000838756">
    <property type="component" value="Unassembled WGS sequence"/>
</dbReference>
<comment type="caution">
    <text evidence="2">The sequence shown here is derived from an EMBL/GenBank/DDBJ whole genome shotgun (WGS) entry which is preliminary data.</text>
</comment>
<accession>A0A8S4R239</accession>
<reference evidence="2" key="1">
    <citation type="submission" date="2022-03" db="EMBL/GenBank/DDBJ databases">
        <authorList>
            <person name="Lindestad O."/>
        </authorList>
    </citation>
    <scope>NUCLEOTIDE SEQUENCE</scope>
</reference>
<gene>
    <name evidence="2" type="primary">jg19307</name>
    <name evidence="2" type="ORF">PAEG_LOCUS7534</name>
</gene>
<protein>
    <submittedName>
        <fullName evidence="2">Jg19307 protein</fullName>
    </submittedName>
</protein>
<dbReference type="AlphaFoldDB" id="A0A8S4R239"/>
<keyword evidence="3" id="KW-1185">Reference proteome</keyword>
<evidence type="ECO:0000313" key="3">
    <source>
        <dbReference type="Proteomes" id="UP000838756"/>
    </source>
</evidence>
<feature type="non-terminal residue" evidence="2">
    <location>
        <position position="65"/>
    </location>
</feature>
<proteinExistence type="predicted"/>
<organism evidence="2 3">
    <name type="scientific">Pararge aegeria aegeria</name>
    <dbReference type="NCBI Taxonomy" id="348720"/>
    <lineage>
        <taxon>Eukaryota</taxon>
        <taxon>Metazoa</taxon>
        <taxon>Ecdysozoa</taxon>
        <taxon>Arthropoda</taxon>
        <taxon>Hexapoda</taxon>
        <taxon>Insecta</taxon>
        <taxon>Pterygota</taxon>
        <taxon>Neoptera</taxon>
        <taxon>Endopterygota</taxon>
        <taxon>Lepidoptera</taxon>
        <taxon>Glossata</taxon>
        <taxon>Ditrysia</taxon>
        <taxon>Papilionoidea</taxon>
        <taxon>Nymphalidae</taxon>
        <taxon>Satyrinae</taxon>
        <taxon>Satyrini</taxon>
        <taxon>Parargina</taxon>
        <taxon>Pararge</taxon>
    </lineage>
</organism>